<sequence length="479" mass="52713">MTELLQLSGDEAAEQRPLGWRQGSTRALCSPDTGERVWGKGSSPCSWHKKPTAQNCSAQTPASPRTRPHVNTNPILLQLLGLQEAFISSLQSSLVFLVRYQLMMSAALLLADDPSGSISGLHNTRSTSPSSLQTPLILHLLACLWPLSLPESTPWAYKAALPTESIKMLAFYNPAVVQHALCHAGHTGFARTPSLSLPKTHLLLSASGKADQNLFLDSMKVPSCSLCRSTELVLQSKPRCSSPVLSGECPQAPLWNWEGQLVCQVCAVGLDLPNIQECRQHSAAVPELQYVRKRAAAANTPRLQCTLKAAADFNTLQPILQLSRGTNFAALQKQDCRHTEPQTIPGEQPFVKQVRAAELGDFTGDLLRSLPEQPPQGQLTLTDQKARASSLVVLQELLSPASRSQTPTQTCCCRGNLEKEPQTKRERRRNVMRREHRQRTVTRTEKELWLSSSYVKEHGQAAPTPDQQHRGCTSVCEHL</sequence>
<name>R0JHL0_ANAPL</name>
<reference evidence="3" key="1">
    <citation type="journal article" date="2013" name="Nat. Genet.">
        <title>The duck genome and transcriptome provide insight into an avian influenza virus reservoir species.</title>
        <authorList>
            <person name="Huang Y."/>
            <person name="Li Y."/>
            <person name="Burt D.W."/>
            <person name="Chen H."/>
            <person name="Zhang Y."/>
            <person name="Qian W."/>
            <person name="Kim H."/>
            <person name="Gan S."/>
            <person name="Zhao Y."/>
            <person name="Li J."/>
            <person name="Yi K."/>
            <person name="Feng H."/>
            <person name="Zhu P."/>
            <person name="Li B."/>
            <person name="Liu Q."/>
            <person name="Fairley S."/>
            <person name="Magor K.E."/>
            <person name="Du Z."/>
            <person name="Hu X."/>
            <person name="Goodman L."/>
            <person name="Tafer H."/>
            <person name="Vignal A."/>
            <person name="Lee T."/>
            <person name="Kim K.W."/>
            <person name="Sheng Z."/>
            <person name="An Y."/>
            <person name="Searle S."/>
            <person name="Herrero J."/>
            <person name="Groenen M.A."/>
            <person name="Crooijmans R.P."/>
            <person name="Faraut T."/>
            <person name="Cai Q."/>
            <person name="Webster R.G."/>
            <person name="Aldridge J.R."/>
            <person name="Warren W.C."/>
            <person name="Bartschat S."/>
            <person name="Kehr S."/>
            <person name="Marz M."/>
            <person name="Stadler P.F."/>
            <person name="Smith J."/>
            <person name="Kraus R.H."/>
            <person name="Zhao Y."/>
            <person name="Ren L."/>
            <person name="Fei J."/>
            <person name="Morisson M."/>
            <person name="Kaiser P."/>
            <person name="Griffin D.K."/>
            <person name="Rao M."/>
            <person name="Pitel F."/>
            <person name="Wang J."/>
            <person name="Li N."/>
        </authorList>
    </citation>
    <scope>NUCLEOTIDE SEQUENCE [LARGE SCALE GENOMIC DNA]</scope>
</reference>
<feature type="region of interest" description="Disordered" evidence="1">
    <location>
        <begin position="40"/>
        <end position="68"/>
    </location>
</feature>
<evidence type="ECO:0000313" key="2">
    <source>
        <dbReference type="EMBL" id="EOA96451.1"/>
    </source>
</evidence>
<gene>
    <name evidence="2" type="ORF">Anapl_10683</name>
</gene>
<dbReference type="Proteomes" id="UP000296049">
    <property type="component" value="Unassembled WGS sequence"/>
</dbReference>
<dbReference type="EMBL" id="KB743977">
    <property type="protein sequence ID" value="EOA96451.1"/>
    <property type="molecule type" value="Genomic_DNA"/>
</dbReference>
<evidence type="ECO:0000256" key="1">
    <source>
        <dbReference type="SAM" id="MobiDB-lite"/>
    </source>
</evidence>
<feature type="compositionally biased region" description="Polar residues" evidence="1">
    <location>
        <begin position="52"/>
        <end position="68"/>
    </location>
</feature>
<feature type="region of interest" description="Disordered" evidence="1">
    <location>
        <begin position="458"/>
        <end position="479"/>
    </location>
</feature>
<accession>R0JHL0</accession>
<feature type="compositionally biased region" description="Basic residues" evidence="1">
    <location>
        <begin position="425"/>
        <end position="440"/>
    </location>
</feature>
<feature type="region of interest" description="Disordered" evidence="1">
    <location>
        <begin position="419"/>
        <end position="444"/>
    </location>
</feature>
<evidence type="ECO:0000313" key="3">
    <source>
        <dbReference type="Proteomes" id="UP000296049"/>
    </source>
</evidence>
<organism evidence="2 3">
    <name type="scientific">Anas platyrhynchos</name>
    <name type="common">Mallard</name>
    <name type="synonym">Anas boschas</name>
    <dbReference type="NCBI Taxonomy" id="8839"/>
    <lineage>
        <taxon>Eukaryota</taxon>
        <taxon>Metazoa</taxon>
        <taxon>Chordata</taxon>
        <taxon>Craniata</taxon>
        <taxon>Vertebrata</taxon>
        <taxon>Euteleostomi</taxon>
        <taxon>Archelosauria</taxon>
        <taxon>Archosauria</taxon>
        <taxon>Dinosauria</taxon>
        <taxon>Saurischia</taxon>
        <taxon>Theropoda</taxon>
        <taxon>Coelurosauria</taxon>
        <taxon>Aves</taxon>
        <taxon>Neognathae</taxon>
        <taxon>Galloanserae</taxon>
        <taxon>Anseriformes</taxon>
        <taxon>Anatidae</taxon>
        <taxon>Anatinae</taxon>
        <taxon>Anas</taxon>
    </lineage>
</organism>
<protein>
    <submittedName>
        <fullName evidence="2">Uncharacterized protein</fullName>
    </submittedName>
</protein>
<proteinExistence type="predicted"/>
<dbReference type="AlphaFoldDB" id="R0JHL0"/>
<keyword evidence="3" id="KW-1185">Reference proteome</keyword>